<name>A0A846H294_9CYAN</name>
<dbReference type="Pfam" id="PF11535">
    <property type="entry name" value="Calci_bind_CcbP"/>
    <property type="match status" value="1"/>
</dbReference>
<organism evidence="1 2">
    <name type="scientific">Hassallia byssoidea VB512170</name>
    <dbReference type="NCBI Taxonomy" id="1304833"/>
    <lineage>
        <taxon>Bacteria</taxon>
        <taxon>Bacillati</taxon>
        <taxon>Cyanobacteriota</taxon>
        <taxon>Cyanophyceae</taxon>
        <taxon>Nostocales</taxon>
        <taxon>Tolypothrichaceae</taxon>
        <taxon>Hassallia</taxon>
    </lineage>
</organism>
<protein>
    <submittedName>
        <fullName evidence="1">Calcium-binding protein CcbP</fullName>
    </submittedName>
</protein>
<evidence type="ECO:0000313" key="1">
    <source>
        <dbReference type="EMBL" id="NEU71353.1"/>
    </source>
</evidence>
<dbReference type="AlphaFoldDB" id="A0A846H294"/>
<dbReference type="InterPro" id="IPR020994">
    <property type="entry name" value="Uncharacterised_Ca-bd_CcbP"/>
</dbReference>
<comment type="caution">
    <text evidence="1">The sequence shown here is derived from an EMBL/GenBank/DDBJ whole genome shotgun (WGS) entry which is preliminary data.</text>
</comment>
<dbReference type="EMBL" id="JTCM02000002">
    <property type="protein sequence ID" value="NEU71353.1"/>
    <property type="molecule type" value="Genomic_DNA"/>
</dbReference>
<reference evidence="1 2" key="1">
    <citation type="journal article" date="2015" name="Genome Announc.">
        <title>Draft Genome Sequence of Cyanobacterium Hassallia byssoidea Strain VB512170, Isolated from Monuments in India.</title>
        <authorList>
            <person name="Singh D."/>
            <person name="Chandrababunaidu M.M."/>
            <person name="Panda A."/>
            <person name="Sen D."/>
            <person name="Bhattacharyya S."/>
            <person name="Adhikary S.P."/>
            <person name="Tripathy S."/>
        </authorList>
    </citation>
    <scope>NUCLEOTIDE SEQUENCE [LARGE SCALE GENOMIC DNA]</scope>
    <source>
        <strain evidence="1 2">VB512170</strain>
    </source>
</reference>
<gene>
    <name evidence="1" type="ORF">PI95_001820</name>
</gene>
<evidence type="ECO:0000313" key="2">
    <source>
        <dbReference type="Proteomes" id="UP000031549"/>
    </source>
</evidence>
<proteinExistence type="predicted"/>
<dbReference type="Proteomes" id="UP000031549">
    <property type="component" value="Unassembled WGS sequence"/>
</dbReference>
<keyword evidence="2" id="KW-1185">Reference proteome</keyword>
<sequence length="126" mass="14638">MPSVEKDQSREDRIETEIIADAEDKEERAMGWYYYLDDTLNVPFNAKWKKKTRKSATVEEKTVEVLGMAPEDECERDMLLEVVYVGGKDEDVFTAKLSEIEAIDADSETTEAIADWHYWLARGYKF</sequence>
<accession>A0A846H294</accession>
<dbReference type="Gene3D" id="6.10.140.400">
    <property type="match status" value="2"/>
</dbReference>
<dbReference type="RefSeq" id="WP_039748594.1">
    <property type="nucleotide sequence ID" value="NZ_JTCM02000002.1"/>
</dbReference>